<dbReference type="PRINTS" id="PR00455">
    <property type="entry name" value="HTHTETR"/>
</dbReference>
<dbReference type="PANTHER" id="PTHR30328:SF54">
    <property type="entry name" value="HTH-TYPE TRANSCRIPTIONAL REPRESSOR SCO4008"/>
    <property type="match status" value="1"/>
</dbReference>
<reference evidence="5" key="1">
    <citation type="submission" date="2018-09" db="EMBL/GenBank/DDBJ databases">
        <authorList>
            <person name="Livingstone P.G."/>
            <person name="Whitworth D.E."/>
        </authorList>
    </citation>
    <scope>NUCLEOTIDE SEQUENCE [LARGE SCALE GENOMIC DNA]</scope>
    <source>
        <strain evidence="5">CA043D</strain>
    </source>
</reference>
<evidence type="ECO:0000256" key="2">
    <source>
        <dbReference type="PROSITE-ProRule" id="PRU00335"/>
    </source>
</evidence>
<organism evidence="4 5">
    <name type="scientific">Corallococcus carmarthensis</name>
    <dbReference type="NCBI Taxonomy" id="2316728"/>
    <lineage>
        <taxon>Bacteria</taxon>
        <taxon>Pseudomonadati</taxon>
        <taxon>Myxococcota</taxon>
        <taxon>Myxococcia</taxon>
        <taxon>Myxococcales</taxon>
        <taxon>Cystobacterineae</taxon>
        <taxon>Myxococcaceae</taxon>
        <taxon>Corallococcus</taxon>
    </lineage>
</organism>
<dbReference type="PROSITE" id="PS50977">
    <property type="entry name" value="HTH_TETR_2"/>
    <property type="match status" value="1"/>
</dbReference>
<dbReference type="Proteomes" id="UP000268313">
    <property type="component" value="Unassembled WGS sequence"/>
</dbReference>
<accession>A0A3A8K1P1</accession>
<dbReference type="OrthoDB" id="9790413at2"/>
<dbReference type="InterPro" id="IPR009057">
    <property type="entry name" value="Homeodomain-like_sf"/>
</dbReference>
<gene>
    <name evidence="4" type="ORF">D7X32_18575</name>
</gene>
<sequence length="195" mass="20986">MAGDAQKTRQRLLEAAAAEFSEKGIAGARVDRIAAAAGCNKALIYSYFGSKEQLFDAVFEAHVAEVARETPIDAADLPAYAGRLFDGFQTRPQVLRLATWYELEHGPSVDIPEAVARSNQHKAAAIAKAQKEGLVSKHFAADELLALVLALSKTWASPLSYCATATPPSPAEIRRRRRSVVEAVRLLATPVSPTS</sequence>
<dbReference type="Pfam" id="PF17926">
    <property type="entry name" value="TetR_C_21"/>
    <property type="match status" value="1"/>
</dbReference>
<dbReference type="InterPro" id="IPR041467">
    <property type="entry name" value="Sco4008_C"/>
</dbReference>
<evidence type="ECO:0000313" key="5">
    <source>
        <dbReference type="Proteomes" id="UP000268313"/>
    </source>
</evidence>
<feature type="DNA-binding region" description="H-T-H motif" evidence="2">
    <location>
        <begin position="29"/>
        <end position="48"/>
    </location>
</feature>
<dbReference type="Gene3D" id="1.10.357.10">
    <property type="entry name" value="Tetracycline Repressor, domain 2"/>
    <property type="match status" value="1"/>
</dbReference>
<evidence type="ECO:0000256" key="1">
    <source>
        <dbReference type="ARBA" id="ARBA00023125"/>
    </source>
</evidence>
<keyword evidence="5" id="KW-1185">Reference proteome</keyword>
<dbReference type="InterPro" id="IPR001647">
    <property type="entry name" value="HTH_TetR"/>
</dbReference>
<dbReference type="EMBL" id="RAWE01000062">
    <property type="protein sequence ID" value="RKH01910.1"/>
    <property type="molecule type" value="Genomic_DNA"/>
</dbReference>
<keyword evidence="1 2" id="KW-0238">DNA-binding</keyword>
<dbReference type="GO" id="GO:0003677">
    <property type="term" value="F:DNA binding"/>
    <property type="evidence" value="ECO:0007669"/>
    <property type="project" value="UniProtKB-UniRule"/>
</dbReference>
<evidence type="ECO:0000313" key="4">
    <source>
        <dbReference type="EMBL" id="RKH01910.1"/>
    </source>
</evidence>
<dbReference type="PANTHER" id="PTHR30328">
    <property type="entry name" value="TRANSCRIPTIONAL REPRESSOR"/>
    <property type="match status" value="1"/>
</dbReference>
<dbReference type="Pfam" id="PF00440">
    <property type="entry name" value="TetR_N"/>
    <property type="match status" value="1"/>
</dbReference>
<comment type="caution">
    <text evidence="4">The sequence shown here is derived from an EMBL/GenBank/DDBJ whole genome shotgun (WGS) entry which is preliminary data.</text>
</comment>
<dbReference type="InterPro" id="IPR036271">
    <property type="entry name" value="Tet_transcr_reg_TetR-rel_C_sf"/>
</dbReference>
<name>A0A3A8K1P1_9BACT</name>
<dbReference type="SUPFAM" id="SSF48498">
    <property type="entry name" value="Tetracyclin repressor-like, C-terminal domain"/>
    <property type="match status" value="1"/>
</dbReference>
<proteinExistence type="predicted"/>
<evidence type="ECO:0000259" key="3">
    <source>
        <dbReference type="PROSITE" id="PS50977"/>
    </source>
</evidence>
<feature type="domain" description="HTH tetR-type" evidence="3">
    <location>
        <begin position="6"/>
        <end position="66"/>
    </location>
</feature>
<dbReference type="RefSeq" id="WP_120603896.1">
    <property type="nucleotide sequence ID" value="NZ_JABFJX010000171.1"/>
</dbReference>
<dbReference type="AlphaFoldDB" id="A0A3A8K1P1"/>
<protein>
    <submittedName>
        <fullName evidence="4">TetR/AcrR family transcriptional regulator</fullName>
    </submittedName>
</protein>
<dbReference type="SUPFAM" id="SSF46689">
    <property type="entry name" value="Homeodomain-like"/>
    <property type="match status" value="1"/>
</dbReference>
<dbReference type="InterPro" id="IPR050109">
    <property type="entry name" value="HTH-type_TetR-like_transc_reg"/>
</dbReference>